<dbReference type="EMBL" id="QGKX02000004">
    <property type="protein sequence ID" value="KAF3603928.1"/>
    <property type="molecule type" value="Genomic_DNA"/>
</dbReference>
<proteinExistence type="predicted"/>
<protein>
    <submittedName>
        <fullName evidence="1">Uncharacterized protein</fullName>
    </submittedName>
</protein>
<evidence type="ECO:0000313" key="2">
    <source>
        <dbReference type="Proteomes" id="UP000712600"/>
    </source>
</evidence>
<dbReference type="AlphaFoldDB" id="A0A8S9SSY5"/>
<comment type="caution">
    <text evidence="1">The sequence shown here is derived from an EMBL/GenBank/DDBJ whole genome shotgun (WGS) entry which is preliminary data.</text>
</comment>
<dbReference type="Proteomes" id="UP000712600">
    <property type="component" value="Unassembled WGS sequence"/>
</dbReference>
<name>A0A8S9SSY5_BRACR</name>
<organism evidence="1 2">
    <name type="scientific">Brassica cretica</name>
    <name type="common">Mustard</name>
    <dbReference type="NCBI Taxonomy" id="69181"/>
    <lineage>
        <taxon>Eukaryota</taxon>
        <taxon>Viridiplantae</taxon>
        <taxon>Streptophyta</taxon>
        <taxon>Embryophyta</taxon>
        <taxon>Tracheophyta</taxon>
        <taxon>Spermatophyta</taxon>
        <taxon>Magnoliopsida</taxon>
        <taxon>eudicotyledons</taxon>
        <taxon>Gunneridae</taxon>
        <taxon>Pentapetalae</taxon>
        <taxon>rosids</taxon>
        <taxon>malvids</taxon>
        <taxon>Brassicales</taxon>
        <taxon>Brassicaceae</taxon>
        <taxon>Brassiceae</taxon>
        <taxon>Brassica</taxon>
    </lineage>
</organism>
<accession>A0A8S9SSY5</accession>
<gene>
    <name evidence="1" type="ORF">F2Q69_00038855</name>
</gene>
<sequence>MENNNNNNNNRISIPVTLKGINYLLWARMVLEADLLQVAEVMGLEEDMTMLEMQMSILASSSELKQRIHQSVVLV</sequence>
<reference evidence="1" key="1">
    <citation type="submission" date="2019-12" db="EMBL/GenBank/DDBJ databases">
        <title>Genome sequencing and annotation of Brassica cretica.</title>
        <authorList>
            <person name="Studholme D.J."/>
            <person name="Sarris P."/>
        </authorList>
    </citation>
    <scope>NUCLEOTIDE SEQUENCE</scope>
    <source>
        <strain evidence="1">PFS-109/04</strain>
        <tissue evidence="1">Leaf</tissue>
    </source>
</reference>
<evidence type="ECO:0000313" key="1">
    <source>
        <dbReference type="EMBL" id="KAF3603928.1"/>
    </source>
</evidence>